<evidence type="ECO:0000259" key="3">
    <source>
        <dbReference type="Pfam" id="PF03399"/>
    </source>
</evidence>
<dbReference type="Proteomes" id="UP001358417">
    <property type="component" value="Unassembled WGS sequence"/>
</dbReference>
<dbReference type="PANTHER" id="PTHR12436">
    <property type="entry name" value="80 KDA MCM3-ASSOCIATED PROTEIN"/>
    <property type="match status" value="1"/>
</dbReference>
<organism evidence="4 5">
    <name type="scientific">Exophiala bonariae</name>
    <dbReference type="NCBI Taxonomy" id="1690606"/>
    <lineage>
        <taxon>Eukaryota</taxon>
        <taxon>Fungi</taxon>
        <taxon>Dikarya</taxon>
        <taxon>Ascomycota</taxon>
        <taxon>Pezizomycotina</taxon>
        <taxon>Eurotiomycetes</taxon>
        <taxon>Chaetothyriomycetidae</taxon>
        <taxon>Chaetothyriales</taxon>
        <taxon>Herpotrichiellaceae</taxon>
        <taxon>Exophiala</taxon>
    </lineage>
</organism>
<feature type="compositionally biased region" description="Acidic residues" evidence="2">
    <location>
        <begin position="1543"/>
        <end position="1552"/>
    </location>
</feature>
<dbReference type="EMBL" id="JAVRRD010000014">
    <property type="protein sequence ID" value="KAK5052135.1"/>
    <property type="molecule type" value="Genomic_DNA"/>
</dbReference>
<feature type="compositionally biased region" description="Polar residues" evidence="2">
    <location>
        <begin position="1210"/>
        <end position="1222"/>
    </location>
</feature>
<feature type="compositionally biased region" description="Low complexity" evidence="2">
    <location>
        <begin position="928"/>
        <end position="943"/>
    </location>
</feature>
<feature type="compositionally biased region" description="Gly residues" evidence="2">
    <location>
        <begin position="9"/>
        <end position="20"/>
    </location>
</feature>
<feature type="compositionally biased region" description="Polar residues" evidence="2">
    <location>
        <begin position="71"/>
        <end position="80"/>
    </location>
</feature>
<feature type="region of interest" description="Disordered" evidence="2">
    <location>
        <begin position="1305"/>
        <end position="1374"/>
    </location>
</feature>
<comment type="caution">
    <text evidence="4">The sequence shown here is derived from an EMBL/GenBank/DDBJ whole genome shotgun (WGS) entry which is preliminary data.</text>
</comment>
<dbReference type="GO" id="GO:0070390">
    <property type="term" value="C:transcription export complex 2"/>
    <property type="evidence" value="ECO:0007669"/>
    <property type="project" value="TreeGrafter"/>
</dbReference>
<dbReference type="PANTHER" id="PTHR12436:SF3">
    <property type="entry name" value="GERMINAL-CENTER ASSOCIATED NUCLEAR PROTEIN"/>
    <property type="match status" value="1"/>
</dbReference>
<dbReference type="GeneID" id="89971138"/>
<gene>
    <name evidence="4" type="ORF">LTR84_002939</name>
</gene>
<dbReference type="InterPro" id="IPR045107">
    <property type="entry name" value="SAC3/GANP/THP3"/>
</dbReference>
<accession>A0AAV9N9B7</accession>
<feature type="compositionally biased region" description="Polar residues" evidence="2">
    <location>
        <begin position="986"/>
        <end position="1007"/>
    </location>
</feature>
<feature type="compositionally biased region" description="Low complexity" evidence="2">
    <location>
        <begin position="795"/>
        <end position="815"/>
    </location>
</feature>
<feature type="region of interest" description="Disordered" evidence="2">
    <location>
        <begin position="1169"/>
        <end position="1230"/>
    </location>
</feature>
<feature type="compositionally biased region" description="Polar residues" evidence="2">
    <location>
        <begin position="881"/>
        <end position="916"/>
    </location>
</feature>
<feature type="region of interest" description="Disordered" evidence="2">
    <location>
        <begin position="102"/>
        <end position="158"/>
    </location>
</feature>
<keyword evidence="5" id="KW-1185">Reference proteome</keyword>
<evidence type="ECO:0000256" key="2">
    <source>
        <dbReference type="SAM" id="MobiDB-lite"/>
    </source>
</evidence>
<protein>
    <recommendedName>
        <fullName evidence="3">SAC3/GANP/THP3 conserved domain-containing protein</fullName>
    </recommendedName>
</protein>
<feature type="compositionally biased region" description="Low complexity" evidence="2">
    <location>
        <begin position="824"/>
        <end position="847"/>
    </location>
</feature>
<feature type="compositionally biased region" description="Polar residues" evidence="2">
    <location>
        <begin position="711"/>
        <end position="725"/>
    </location>
</feature>
<feature type="compositionally biased region" description="Basic and acidic residues" evidence="2">
    <location>
        <begin position="1305"/>
        <end position="1321"/>
    </location>
</feature>
<feature type="compositionally biased region" description="Acidic residues" evidence="2">
    <location>
        <begin position="1572"/>
        <end position="1583"/>
    </location>
</feature>
<dbReference type="Pfam" id="PF03399">
    <property type="entry name" value="SAC3_GANP"/>
    <property type="match status" value="1"/>
</dbReference>
<feature type="compositionally biased region" description="Low complexity" evidence="2">
    <location>
        <begin position="857"/>
        <end position="871"/>
    </location>
</feature>
<feature type="domain" description="SAC3/GANP/THP3 conserved" evidence="3">
    <location>
        <begin position="210"/>
        <end position="534"/>
    </location>
</feature>
<proteinExistence type="predicted"/>
<name>A0AAV9N9B7_9EURO</name>
<feature type="compositionally biased region" description="Acidic residues" evidence="2">
    <location>
        <begin position="1592"/>
        <end position="1624"/>
    </location>
</feature>
<keyword evidence="1" id="KW-0175">Coiled coil</keyword>
<feature type="compositionally biased region" description="Polar residues" evidence="2">
    <location>
        <begin position="944"/>
        <end position="966"/>
    </location>
</feature>
<feature type="coiled-coil region" evidence="1">
    <location>
        <begin position="1100"/>
        <end position="1161"/>
    </location>
</feature>
<dbReference type="RefSeq" id="XP_064706149.1">
    <property type="nucleotide sequence ID" value="XM_064846539.1"/>
</dbReference>
<feature type="compositionally biased region" description="Low complexity" evidence="2">
    <location>
        <begin position="1653"/>
        <end position="1670"/>
    </location>
</feature>
<dbReference type="GO" id="GO:0006406">
    <property type="term" value="P:mRNA export from nucleus"/>
    <property type="evidence" value="ECO:0007669"/>
    <property type="project" value="TreeGrafter"/>
</dbReference>
<dbReference type="Gene3D" id="1.25.40.990">
    <property type="match status" value="1"/>
</dbReference>
<dbReference type="GO" id="GO:0005737">
    <property type="term" value="C:cytoplasm"/>
    <property type="evidence" value="ECO:0007669"/>
    <property type="project" value="TreeGrafter"/>
</dbReference>
<evidence type="ECO:0000313" key="4">
    <source>
        <dbReference type="EMBL" id="KAK5052135.1"/>
    </source>
</evidence>
<evidence type="ECO:0000256" key="1">
    <source>
        <dbReference type="SAM" id="Coils"/>
    </source>
</evidence>
<feature type="region of interest" description="Disordered" evidence="2">
    <location>
        <begin position="1415"/>
        <end position="1438"/>
    </location>
</feature>
<evidence type="ECO:0000313" key="5">
    <source>
        <dbReference type="Proteomes" id="UP001358417"/>
    </source>
</evidence>
<feature type="compositionally biased region" description="Low complexity" evidence="2">
    <location>
        <begin position="140"/>
        <end position="155"/>
    </location>
</feature>
<reference evidence="4 5" key="1">
    <citation type="submission" date="2023-08" db="EMBL/GenBank/DDBJ databases">
        <title>Black Yeasts Isolated from many extreme environments.</title>
        <authorList>
            <person name="Coleine C."/>
            <person name="Stajich J.E."/>
            <person name="Selbmann L."/>
        </authorList>
    </citation>
    <scope>NUCLEOTIDE SEQUENCE [LARGE SCALE GENOMIC DNA]</scope>
    <source>
        <strain evidence="4 5">CCFEE 5792</strain>
    </source>
</reference>
<dbReference type="InterPro" id="IPR005062">
    <property type="entry name" value="SAC3/GANP/THP3_conserved"/>
</dbReference>
<sequence>MSTPTSRGQRGGSATRGGGRATPFQPTRGRGNSRGGATPSATPRGRGRGRGGAATSTGGGLLQKLRAGTMQRGSTGNTVASGGGTRAGLRAFLKSGIIDEITGRGSNTAHRGSFPATTTQTRGRGRGRGYVSQAFNETKTPPSATPSRTSSPAPSNQRDFMNAAIDRFTVLKQEREGERAQAIRDGFLADPDKKTSLDNAITPVGTCTDMCPPFERVERIVQNMVDKAEKVHNDDTGKDMPSEDRMVKRFRRSAAGYDEQLPSDIRTPETLRRTLDYLLNNIIGGNERLATVHKYVWDRTRGIRNDFSIQQVSRPEDVRIAVECYERIARFHILSLHQLANADNLWEGENFDAHQEREQLNNTLLSLLYYYDDHRQNIDFPNEGEFRAYCIIFEMQSQNPDLEDRVQSWPKALLQDRRVKTALKLYKAAGNTLFDQGPLRPMETFAIAQNNLGSFWQVLSSNAVPYIMACVAEIYFGPIRFAGLDALWHSAKSAPAGQQARSRDWSLSDLTTYLHFDTEEETKDFCGAFELDFTTDGDAEYLDPTSNGDANLDQSSIPRQQSFSHDIVEKKRYRRSLTAVINGVSVAQAIREGWVEADDELEAEQAEVQNDEQSLFVPEGRSFGDSSTPSIFGPGLNPGASIFKPAGASSSPVEKVSSFGQPTDFAKFGITAPPSSSTTFGGATTQTASMPDNTSTVFAKPVVEERKPFSTFGQPTSATAPTVSQPFAFGSSTQSAPLQTPSTPSPTSLGIFGGAKKNEPSAVGPVQQHTSSGFNFGKPPSTTSVAPAPRAQEQTTAATVSNVTVSSGTFNSSNPTFPPFPPGSLQLSDDSTTISTTPSAAPPTSTQFKFPTFNFTNPSDSSNSSVPSNLPATQPPVLYQQPPSNNQSATSEPVSGSQPFKFPSVSSQSLPQFSTHSPPPPATLAENTSQSTPSTTQDTSTASKAQSQISAPPSIGVNHSSQTFHSPSVKPPISTPTAPADKKTITQKSLNTLSTTPKAPSPLRNTFSAPQPQPTTSPDPSVTQKERDRLTKDFARVALLKQNGLIQQYIEYNLPEIVKSVFNQHHRDIHRAAVASIRERIMKRKFANLWRALTWNKILRRRANNRRQQFSETIRAIEDKQKKADEELQAIMAAVQETKRVQREMQDKAELDQEVKEMLAARKKTYEATHNVQKVAGQKRKSLSAHDNPMDANGAVNPGPSTPSHKRSRTLGTLSAPSNSSLRYAKPVPGAYPPAGSPSVFSQSSLLGRSFSNHSLRQSMSSGRLSHDDRPKLDTTKTDYFRLKALGIDPETPLVPLTDNQVELKRKREAEEKRRQIDNLKRPRYYGGSFRPQASPSPPPTVSESSLQVPSPLEPVYHEPKTKTKRPVQDDDDDLLERARAQRKELETGTNWLRDTRLQLDKQIDQEVERRIEEELSARTAHSTPNKSPNGLARANGYEYLPAPAQPGLPLSRTEQRIRATGARGLAFKPLRSHADYVPIGVAMSKRSALKYSGELTSQQVSSPLRSASIDHLDIDPTLRGSATLHRNFVSQKAVSKKRPYDASEDEEEEEHESYRPAPPKPQYHPHHALADADEESAEEYEEDSRGRGGYDEGDYQYDDEGEDEEEELEEDDDLYEDEEDGFDIDNRPHSNGSYSLPPEEFVDDGRSPSTNAVASRAASSAPGASADDAFVLSDSD</sequence>
<feature type="compositionally biased region" description="Polar residues" evidence="2">
    <location>
        <begin position="1420"/>
        <end position="1429"/>
    </location>
</feature>
<feature type="compositionally biased region" description="Polar residues" evidence="2">
    <location>
        <begin position="767"/>
        <end position="785"/>
    </location>
</feature>
<feature type="region of interest" description="Disordered" evidence="2">
    <location>
        <begin position="1"/>
        <end position="85"/>
    </location>
</feature>
<feature type="region of interest" description="Disordered" evidence="2">
    <location>
        <begin position="710"/>
        <end position="1026"/>
    </location>
</feature>
<feature type="compositionally biased region" description="Low complexity" evidence="2">
    <location>
        <begin position="731"/>
        <end position="749"/>
    </location>
</feature>
<feature type="region of interest" description="Disordered" evidence="2">
    <location>
        <begin position="1531"/>
        <end position="1677"/>
    </location>
</feature>